<keyword evidence="5 11" id="KW-1133">Transmembrane helix</keyword>
<evidence type="ECO:0000256" key="4">
    <source>
        <dbReference type="ARBA" id="ARBA00022692"/>
    </source>
</evidence>
<evidence type="ECO:0000256" key="8">
    <source>
        <dbReference type="RuleBase" id="RU003612"/>
    </source>
</evidence>
<comment type="subcellular location">
    <subcellularLocation>
        <location evidence="9">Cell inner membrane</location>
        <topology evidence="9">Single-pass type I membrane protein</topology>
    </subcellularLocation>
</comment>
<dbReference type="Gene3D" id="3.30.1400.10">
    <property type="entry name" value="ZipA, C-terminal FtsZ-binding domain"/>
    <property type="match status" value="1"/>
</dbReference>
<evidence type="ECO:0000256" key="6">
    <source>
        <dbReference type="ARBA" id="ARBA00023136"/>
    </source>
</evidence>
<evidence type="ECO:0000256" key="7">
    <source>
        <dbReference type="ARBA" id="ARBA00023306"/>
    </source>
</evidence>
<dbReference type="AlphaFoldDB" id="A0A1G8DDK0"/>
<dbReference type="InterPro" id="IPR011919">
    <property type="entry name" value="Cell_div_ZipA"/>
</dbReference>
<gene>
    <name evidence="13" type="ORF">SAMN05660652_01890</name>
</gene>
<evidence type="ECO:0000259" key="12">
    <source>
        <dbReference type="SMART" id="SM00771"/>
    </source>
</evidence>
<keyword evidence="2 9" id="KW-0997">Cell inner membrane</keyword>
<feature type="compositionally biased region" description="Pro residues" evidence="10">
    <location>
        <begin position="150"/>
        <end position="159"/>
    </location>
</feature>
<dbReference type="InterPro" id="IPR036765">
    <property type="entry name" value="ZipA_FtsZ-bd_C_sf"/>
</dbReference>
<evidence type="ECO:0000256" key="9">
    <source>
        <dbReference type="RuleBase" id="RU003613"/>
    </source>
</evidence>
<comment type="function">
    <text evidence="8">Essential cell division protein that stabilizes the FtsZ protofilaments by cross-linking them and that serves as a cytoplasmic membrane anchor for the Z ring. Also required for the recruitment to the septal ring of downstream cell division proteins.</text>
</comment>
<dbReference type="GO" id="GO:0032153">
    <property type="term" value="C:cell division site"/>
    <property type="evidence" value="ECO:0007669"/>
    <property type="project" value="TreeGrafter"/>
</dbReference>
<dbReference type="PANTHER" id="PTHR38685:SF1">
    <property type="entry name" value="CELL DIVISION PROTEIN ZIPA"/>
    <property type="match status" value="1"/>
</dbReference>
<dbReference type="GO" id="GO:0000917">
    <property type="term" value="P:division septum assembly"/>
    <property type="evidence" value="ECO:0007669"/>
    <property type="project" value="TreeGrafter"/>
</dbReference>
<dbReference type="SMART" id="SM00771">
    <property type="entry name" value="ZipA_C"/>
    <property type="match status" value="1"/>
</dbReference>
<keyword evidence="14" id="KW-1185">Reference proteome</keyword>
<evidence type="ECO:0000256" key="1">
    <source>
        <dbReference type="ARBA" id="ARBA00022475"/>
    </source>
</evidence>
<evidence type="ECO:0000256" key="10">
    <source>
        <dbReference type="SAM" id="MobiDB-lite"/>
    </source>
</evidence>
<feature type="domain" description="ZipA C-terminal FtsZ-binding" evidence="12">
    <location>
        <begin position="341"/>
        <end position="465"/>
    </location>
</feature>
<dbReference type="SUPFAM" id="SSF64383">
    <property type="entry name" value="Cell-division protein ZipA, C-terminal domain"/>
    <property type="match status" value="1"/>
</dbReference>
<evidence type="ECO:0000256" key="11">
    <source>
        <dbReference type="SAM" id="Phobius"/>
    </source>
</evidence>
<feature type="compositionally biased region" description="Pro residues" evidence="10">
    <location>
        <begin position="169"/>
        <end position="181"/>
    </location>
</feature>
<reference evidence="13 14" key="1">
    <citation type="submission" date="2016-10" db="EMBL/GenBank/DDBJ databases">
        <authorList>
            <person name="de Groot N.N."/>
        </authorList>
    </citation>
    <scope>NUCLEOTIDE SEQUENCE [LARGE SCALE GENOMIC DNA]</scope>
    <source>
        <strain evidence="13 14">DSM 5885</strain>
    </source>
</reference>
<evidence type="ECO:0000256" key="3">
    <source>
        <dbReference type="ARBA" id="ARBA00022618"/>
    </source>
</evidence>
<feature type="region of interest" description="Disordered" evidence="10">
    <location>
        <begin position="129"/>
        <end position="203"/>
    </location>
</feature>
<protein>
    <recommendedName>
        <fullName evidence="8">Cell division protein ZipA</fullName>
    </recommendedName>
</protein>
<name>A0A1G8DDK0_9RHOO</name>
<keyword evidence="7 8" id="KW-0131">Cell cycle</keyword>
<keyword evidence="3 8" id="KW-0132">Cell division</keyword>
<accession>A0A1G8DDK0</accession>
<evidence type="ECO:0000256" key="5">
    <source>
        <dbReference type="ARBA" id="ARBA00022989"/>
    </source>
</evidence>
<feature type="transmembrane region" description="Helical" evidence="11">
    <location>
        <begin position="6"/>
        <end position="26"/>
    </location>
</feature>
<proteinExistence type="inferred from homology"/>
<dbReference type="GO" id="GO:0005886">
    <property type="term" value="C:plasma membrane"/>
    <property type="evidence" value="ECO:0007669"/>
    <property type="project" value="UniProtKB-SubCell"/>
</dbReference>
<dbReference type="STRING" id="83767.SAMN05660652_01890"/>
<dbReference type="Pfam" id="PF04354">
    <property type="entry name" value="ZipA_C"/>
    <property type="match status" value="1"/>
</dbReference>
<dbReference type="EMBL" id="FNCY01000006">
    <property type="protein sequence ID" value="SDH55400.1"/>
    <property type="molecule type" value="Genomic_DNA"/>
</dbReference>
<organism evidence="13 14">
    <name type="scientific">Propionivibrio dicarboxylicus</name>
    <dbReference type="NCBI Taxonomy" id="83767"/>
    <lineage>
        <taxon>Bacteria</taxon>
        <taxon>Pseudomonadati</taxon>
        <taxon>Pseudomonadota</taxon>
        <taxon>Betaproteobacteria</taxon>
        <taxon>Rhodocyclales</taxon>
        <taxon>Rhodocyclaceae</taxon>
        <taxon>Propionivibrio</taxon>
    </lineage>
</organism>
<sequence>MTELQIGLIGLGAVAVSGVVAYNAWIEYRHRTLAQRLLEPAEEDVLVTSTDDEAPAMRVEPEEALPDDEPAMRTEDEDIPAPVAETPMIERRMPAEPVPQRIEPVLRVDAVSGERIEPVLRVEDDVMAPPAPVLAPDATPASVPAFTPEPVVPTRPAPPVQASAQAAVPPRPVTAPRPPVTASPMSAPKAAPSRVEPVEVAPAAPATSDEFREVAEPQHLLSAEVDYIAALEAIEPAPAAQILGAVKEALAHVRKRVLWFGFNETTREWEAIEAGSDTPYRSLRIGLQLVDRRGPVSDAELTVFHVAMHDLAHALMAIVDMPQRQSALEKAAALDAFCAGVDIQIGINVVSVATPLPGTKIRALAESAGMVIENGRFVRVDDDGNVLYVLLNHEAAGFVGEAMKTMTTHGLTFLLDVPTVAHGDRIFAQMVDLAKRFADVLKGALVDDNRRPLSDGALEPIRRQIAQYQTTMATRKLPAGGAFAQRLFS</sequence>
<keyword evidence="6 9" id="KW-0472">Membrane</keyword>
<keyword evidence="4 9" id="KW-0812">Transmembrane</keyword>
<keyword evidence="1 9" id="KW-1003">Cell membrane</keyword>
<dbReference type="InterPro" id="IPR007449">
    <property type="entry name" value="ZipA_FtsZ-bd_C"/>
</dbReference>
<evidence type="ECO:0000313" key="13">
    <source>
        <dbReference type="EMBL" id="SDH55400.1"/>
    </source>
</evidence>
<evidence type="ECO:0000256" key="2">
    <source>
        <dbReference type="ARBA" id="ARBA00022519"/>
    </source>
</evidence>
<dbReference type="PANTHER" id="PTHR38685">
    <property type="entry name" value="CELL DIVISION PROTEIN ZIPA"/>
    <property type="match status" value="1"/>
</dbReference>
<comment type="similarity">
    <text evidence="8">Belongs to the ZipA family.</text>
</comment>
<feature type="compositionally biased region" description="Low complexity" evidence="10">
    <location>
        <begin position="182"/>
        <end position="203"/>
    </location>
</feature>
<dbReference type="Proteomes" id="UP000198607">
    <property type="component" value="Unassembled WGS sequence"/>
</dbReference>
<dbReference type="RefSeq" id="WP_245715514.1">
    <property type="nucleotide sequence ID" value="NZ_FNCY01000006.1"/>
</dbReference>
<evidence type="ECO:0000313" key="14">
    <source>
        <dbReference type="Proteomes" id="UP000198607"/>
    </source>
</evidence>